<organism evidence="2 3">
    <name type="scientific">Mycobacterium malmoense</name>
    <dbReference type="NCBI Taxonomy" id="1780"/>
    <lineage>
        <taxon>Bacteria</taxon>
        <taxon>Bacillati</taxon>
        <taxon>Actinomycetota</taxon>
        <taxon>Actinomycetes</taxon>
        <taxon>Mycobacteriales</taxon>
        <taxon>Mycobacteriaceae</taxon>
        <taxon>Mycobacterium</taxon>
    </lineage>
</organism>
<feature type="domain" description="Phage capsid-like C-terminal" evidence="1">
    <location>
        <begin position="13"/>
        <end position="225"/>
    </location>
</feature>
<evidence type="ECO:0000313" key="3">
    <source>
        <dbReference type="Proteomes" id="UP000243140"/>
    </source>
</evidence>
<evidence type="ECO:0000313" key="2">
    <source>
        <dbReference type="EMBL" id="ORA82092.1"/>
    </source>
</evidence>
<dbReference type="Gene3D" id="3.30.2320.10">
    <property type="entry name" value="hypothetical protein PF0899 domain"/>
    <property type="match status" value="1"/>
</dbReference>
<protein>
    <recommendedName>
        <fullName evidence="1">Phage capsid-like C-terminal domain-containing protein</fullName>
    </recommendedName>
</protein>
<dbReference type="InterPro" id="IPR054612">
    <property type="entry name" value="Phage_capsid-like_C"/>
</dbReference>
<dbReference type="SUPFAM" id="SSF56563">
    <property type="entry name" value="Major capsid protein gp5"/>
    <property type="match status" value="1"/>
</dbReference>
<dbReference type="Proteomes" id="UP000243140">
    <property type="component" value="Unassembled WGS sequence"/>
</dbReference>
<keyword evidence="3" id="KW-1185">Reference proteome</keyword>
<dbReference type="Pfam" id="PF05065">
    <property type="entry name" value="Phage_capsid"/>
    <property type="match status" value="1"/>
</dbReference>
<sequence length="230" mass="24933">MRDLATKPTSVFTLEAHQDRCRVIAHLSQPVPYRYLQDVPELQSWLVREMYEGVLAALESQIISGSGSGENMLGLLNTSGLTTVAFDTDALTTLRHAQTQLQLLGENPTAIALHPADAEAIDLTRWGASGGLLSSGFQHPNTAGYGSSDNFFGPSDQIKRVISPSVPQGTGIVADWNQIKIFVREDFVLLMNIYGEAEFSTNSYVLRGEGRYGIGVLRPQAFAVCSLASS</sequence>
<evidence type="ECO:0000259" key="1">
    <source>
        <dbReference type="Pfam" id="PF05065"/>
    </source>
</evidence>
<comment type="caution">
    <text evidence="2">The sequence shown here is derived from an EMBL/GenBank/DDBJ whole genome shotgun (WGS) entry which is preliminary data.</text>
</comment>
<dbReference type="RefSeq" id="WP_071508827.1">
    <property type="nucleotide sequence ID" value="NZ_CP060015.1"/>
</dbReference>
<accession>A0ABX3SSU2</accession>
<name>A0ABX3SSU2_MYCMA</name>
<dbReference type="Gene3D" id="3.30.2400.10">
    <property type="entry name" value="Major capsid protein gp5"/>
    <property type="match status" value="1"/>
</dbReference>
<reference evidence="2 3" key="1">
    <citation type="submission" date="2017-02" db="EMBL/GenBank/DDBJ databases">
        <title>The new phylogeny of genus Mycobacterium.</title>
        <authorList>
            <person name="Tortoli E."/>
            <person name="Trovato A."/>
            <person name="Cirillo D.M."/>
        </authorList>
    </citation>
    <scope>NUCLEOTIDE SEQUENCE [LARGE SCALE GENOMIC DNA]</scope>
    <source>
        <strain evidence="2 3">IP1130001</strain>
    </source>
</reference>
<proteinExistence type="predicted"/>
<dbReference type="EMBL" id="MVHV01000011">
    <property type="protein sequence ID" value="ORA82092.1"/>
    <property type="molecule type" value="Genomic_DNA"/>
</dbReference>
<gene>
    <name evidence="2" type="ORF">BST29_12940</name>
</gene>